<name>X1JVY8_9ZZZZ</name>
<dbReference type="EMBL" id="BARU01047313">
    <property type="protein sequence ID" value="GAH98272.1"/>
    <property type="molecule type" value="Genomic_DNA"/>
</dbReference>
<protein>
    <submittedName>
        <fullName evidence="1">Uncharacterized protein</fullName>
    </submittedName>
</protein>
<sequence length="108" mass="12858">YDIVQNSKDTDAIILSDEVYSAVKSLYKFNIDNIYENKIITGQFRRIEQMLYDIFYFFLEVVKNSKRGKRRPRRYHGEAISVFYEFLSDMNYLPNESDEQIISDFVAG</sequence>
<comment type="caution">
    <text evidence="1">The sequence shown here is derived from an EMBL/GenBank/DDBJ whole genome shotgun (WGS) entry which is preliminary data.</text>
</comment>
<feature type="non-terminal residue" evidence="1">
    <location>
        <position position="1"/>
    </location>
</feature>
<dbReference type="AlphaFoldDB" id="X1JVY8"/>
<reference evidence="1" key="1">
    <citation type="journal article" date="2014" name="Front. Microbiol.">
        <title>High frequency of phylogenetically diverse reductive dehalogenase-homologous genes in deep subseafloor sedimentary metagenomes.</title>
        <authorList>
            <person name="Kawai M."/>
            <person name="Futagami T."/>
            <person name="Toyoda A."/>
            <person name="Takaki Y."/>
            <person name="Nishi S."/>
            <person name="Hori S."/>
            <person name="Arai W."/>
            <person name="Tsubouchi T."/>
            <person name="Morono Y."/>
            <person name="Uchiyama I."/>
            <person name="Ito T."/>
            <person name="Fujiyama A."/>
            <person name="Inagaki F."/>
            <person name="Takami H."/>
        </authorList>
    </citation>
    <scope>NUCLEOTIDE SEQUENCE</scope>
    <source>
        <strain evidence="1">Expedition CK06-06</strain>
    </source>
</reference>
<organism evidence="1">
    <name type="scientific">marine sediment metagenome</name>
    <dbReference type="NCBI Taxonomy" id="412755"/>
    <lineage>
        <taxon>unclassified sequences</taxon>
        <taxon>metagenomes</taxon>
        <taxon>ecological metagenomes</taxon>
    </lineage>
</organism>
<feature type="non-terminal residue" evidence="1">
    <location>
        <position position="108"/>
    </location>
</feature>
<gene>
    <name evidence="1" type="ORF">S03H2_70947</name>
</gene>
<proteinExistence type="predicted"/>
<accession>X1JVY8</accession>
<evidence type="ECO:0000313" key="1">
    <source>
        <dbReference type="EMBL" id="GAH98272.1"/>
    </source>
</evidence>